<protein>
    <submittedName>
        <fullName evidence="3">Lysozyme</fullName>
    </submittedName>
</protein>
<dbReference type="SUPFAM" id="SSF51445">
    <property type="entry name" value="(Trans)glycosidases"/>
    <property type="match status" value="1"/>
</dbReference>
<dbReference type="AlphaFoldDB" id="A0A844YDW7"/>
<dbReference type="CDD" id="cd00599">
    <property type="entry name" value="GH25_muramidase"/>
    <property type="match status" value="1"/>
</dbReference>
<gene>
    <name evidence="3" type="ORF">GRI47_14080</name>
</gene>
<dbReference type="InterPro" id="IPR017853">
    <property type="entry name" value="GH"/>
</dbReference>
<dbReference type="PROSITE" id="PS51904">
    <property type="entry name" value="GLYCOSYL_HYDROL_F25_2"/>
    <property type="match status" value="1"/>
</dbReference>
<dbReference type="Gene3D" id="3.20.20.80">
    <property type="entry name" value="Glycosidases"/>
    <property type="match status" value="1"/>
</dbReference>
<dbReference type="GO" id="GO:0003796">
    <property type="term" value="F:lysozyme activity"/>
    <property type="evidence" value="ECO:0007669"/>
    <property type="project" value="InterPro"/>
</dbReference>
<accession>A0A844YDW7</accession>
<dbReference type="GO" id="GO:0016998">
    <property type="term" value="P:cell wall macromolecule catabolic process"/>
    <property type="evidence" value="ECO:0007669"/>
    <property type="project" value="InterPro"/>
</dbReference>
<dbReference type="RefSeq" id="WP_160661999.1">
    <property type="nucleotide sequence ID" value="NZ_BAABDV010000004.1"/>
</dbReference>
<evidence type="ECO:0000256" key="1">
    <source>
        <dbReference type="ARBA" id="ARBA00010646"/>
    </source>
</evidence>
<name>A0A844YDW7_9SPHN</name>
<evidence type="ECO:0000313" key="3">
    <source>
        <dbReference type="EMBL" id="MXO55128.1"/>
    </source>
</evidence>
<reference evidence="3 4" key="1">
    <citation type="submission" date="2019-12" db="EMBL/GenBank/DDBJ databases">
        <title>Genomic-based taxomic classification of the family Erythrobacteraceae.</title>
        <authorList>
            <person name="Xu L."/>
        </authorList>
    </citation>
    <scope>NUCLEOTIDE SEQUENCE [LARGE SCALE GENOMIC DNA]</scope>
    <source>
        <strain evidence="3 4">JCM 17468</strain>
    </source>
</reference>
<feature type="compositionally biased region" description="Basic residues" evidence="2">
    <location>
        <begin position="1"/>
        <end position="21"/>
    </location>
</feature>
<dbReference type="Proteomes" id="UP000430272">
    <property type="component" value="Unassembled WGS sequence"/>
</dbReference>
<feature type="region of interest" description="Disordered" evidence="2">
    <location>
        <begin position="1"/>
        <end position="24"/>
    </location>
</feature>
<evidence type="ECO:0000256" key="2">
    <source>
        <dbReference type="SAM" id="MobiDB-lite"/>
    </source>
</evidence>
<evidence type="ECO:0000313" key="4">
    <source>
        <dbReference type="Proteomes" id="UP000430272"/>
    </source>
</evidence>
<dbReference type="EMBL" id="WTYD01000004">
    <property type="protein sequence ID" value="MXO55128.1"/>
    <property type="molecule type" value="Genomic_DNA"/>
</dbReference>
<organism evidence="3 4">
    <name type="scientific">Qipengyuania pelagi</name>
    <dbReference type="NCBI Taxonomy" id="994320"/>
    <lineage>
        <taxon>Bacteria</taxon>
        <taxon>Pseudomonadati</taxon>
        <taxon>Pseudomonadota</taxon>
        <taxon>Alphaproteobacteria</taxon>
        <taxon>Sphingomonadales</taxon>
        <taxon>Erythrobacteraceae</taxon>
        <taxon>Qipengyuania</taxon>
    </lineage>
</organism>
<comment type="similarity">
    <text evidence="1">Belongs to the glycosyl hydrolase 25 family.</text>
</comment>
<sequence length="250" mass="27540">MARASRRRPGRTGARRTRSSRKGGTSRFAHALAVLVLLAVIAGAWGWWEARSWRPDEAEWPDQGALVGARDGAVAFATLSGLGANFVYLEASEGARTQDRAFPDNVDAARQAGLQVGAVHIFDPCVAADGQSANFVTMVPRDADMLPPVLALERTSEDCPERVSRAAIQSELMTLVNQIEAHAGQPLILKISPQFEERYGIAARIERNLWLERDWFEPDYGGRPWLLWTANGELQTEAAEGPLRWVVVRP</sequence>
<dbReference type="OrthoDB" id="9798192at2"/>
<keyword evidence="4" id="KW-1185">Reference proteome</keyword>
<dbReference type="GO" id="GO:0009253">
    <property type="term" value="P:peptidoglycan catabolic process"/>
    <property type="evidence" value="ECO:0007669"/>
    <property type="project" value="InterPro"/>
</dbReference>
<proteinExistence type="inferred from homology"/>
<dbReference type="InterPro" id="IPR002053">
    <property type="entry name" value="Glyco_hydro_25"/>
</dbReference>
<comment type="caution">
    <text evidence="3">The sequence shown here is derived from an EMBL/GenBank/DDBJ whole genome shotgun (WGS) entry which is preliminary data.</text>
</comment>
<dbReference type="Pfam" id="PF01183">
    <property type="entry name" value="Glyco_hydro_25"/>
    <property type="match status" value="1"/>
</dbReference>